<feature type="domain" description="Pyrin" evidence="5">
    <location>
        <begin position="386"/>
        <end position="479"/>
    </location>
</feature>
<sequence length="480" mass="55026">MGSSSSQEDQLPLIEGDEGIQPVFRELKLVLIGFQGAGKNTVGNAILRDKIFTFWTSFRSDHVKETRTVSGTQIHLTRTPGWNGELSRSEKTKIEIVHCVQSLYDTGPHAVLLALKVNSKLPESTISTLESLLTDELWNHTIVLFTNGEKLGGYTIEDNIRCQQLQPLIDKCGQRYFVVHKNDCNQITDTIEELIIRKNSASCFKLSALKEVDANTLLSDWICLVERVKSKIVSLSTIKEKLELNPETLNDDSVKKLLKSKDDEIKRLNNIVQEKEMEIVRLRLRHSGQDPIAQHTIAELEHQPNVKCKCEEKDAVIEELKKELHLWKTIAIEWRTHKDQYPTVHADIGCRLSQNLNQESMRSYTQISLHVLPSNSGERVAPGSVLQHEWGVTLLQILDELSDDQLKTMKDHMHLSKEWKISRRAMEDKTRGDLVDLIIEKWGERQSVLKTRDLMKKIPRNDDVMIDLFTPFLEEIGETW</sequence>
<dbReference type="PROSITE" id="PS50824">
    <property type="entry name" value="DAPIN"/>
    <property type="match status" value="1"/>
</dbReference>
<comment type="similarity">
    <text evidence="1">Belongs to the TRAFAC class TrmE-Era-EngA-EngB-Septin-like GTPase superfamily. AIG1/Toc34/Toc159-like paraseptin GTPase family. IAN subfamily.</text>
</comment>
<evidence type="ECO:0000256" key="4">
    <source>
        <dbReference type="SAM" id="Coils"/>
    </source>
</evidence>
<feature type="domain" description="AIG1-type G" evidence="6">
    <location>
        <begin position="24"/>
        <end position="227"/>
    </location>
</feature>
<gene>
    <name evidence="7" type="ORF">R3I93_001110</name>
</gene>
<organism evidence="7 8">
    <name type="scientific">Phoxinus phoxinus</name>
    <name type="common">Eurasian minnow</name>
    <dbReference type="NCBI Taxonomy" id="58324"/>
    <lineage>
        <taxon>Eukaryota</taxon>
        <taxon>Metazoa</taxon>
        <taxon>Chordata</taxon>
        <taxon>Craniata</taxon>
        <taxon>Vertebrata</taxon>
        <taxon>Euteleostomi</taxon>
        <taxon>Actinopterygii</taxon>
        <taxon>Neopterygii</taxon>
        <taxon>Teleostei</taxon>
        <taxon>Ostariophysi</taxon>
        <taxon>Cypriniformes</taxon>
        <taxon>Leuciscidae</taxon>
        <taxon>Phoxininae</taxon>
        <taxon>Phoxinus</taxon>
    </lineage>
</organism>
<dbReference type="Pfam" id="PF02758">
    <property type="entry name" value="PYRIN"/>
    <property type="match status" value="1"/>
</dbReference>
<evidence type="ECO:0000259" key="5">
    <source>
        <dbReference type="PROSITE" id="PS50824"/>
    </source>
</evidence>
<dbReference type="InterPro" id="IPR004020">
    <property type="entry name" value="DAPIN"/>
</dbReference>
<accession>A0AAN9DMS3</accession>
<evidence type="ECO:0000256" key="2">
    <source>
        <dbReference type="ARBA" id="ARBA00022741"/>
    </source>
</evidence>
<dbReference type="Pfam" id="PF04548">
    <property type="entry name" value="AIG1"/>
    <property type="match status" value="1"/>
</dbReference>
<dbReference type="SMART" id="SM01289">
    <property type="entry name" value="PYRIN"/>
    <property type="match status" value="1"/>
</dbReference>
<keyword evidence="4" id="KW-0175">Coiled coil</keyword>
<dbReference type="Gene3D" id="3.40.50.300">
    <property type="entry name" value="P-loop containing nucleotide triphosphate hydrolases"/>
    <property type="match status" value="1"/>
</dbReference>
<dbReference type="GO" id="GO:0005525">
    <property type="term" value="F:GTP binding"/>
    <property type="evidence" value="ECO:0007669"/>
    <property type="project" value="UniProtKB-KW"/>
</dbReference>
<evidence type="ECO:0008006" key="9">
    <source>
        <dbReference type="Google" id="ProtNLM"/>
    </source>
</evidence>
<dbReference type="PANTHER" id="PTHR10903:SF170">
    <property type="entry name" value="GTPASE IMAP FAMILY MEMBER 7"/>
    <property type="match status" value="1"/>
</dbReference>
<feature type="coiled-coil region" evidence="4">
    <location>
        <begin position="258"/>
        <end position="285"/>
    </location>
</feature>
<dbReference type="SUPFAM" id="SSF52540">
    <property type="entry name" value="P-loop containing nucleoside triphosphate hydrolases"/>
    <property type="match status" value="1"/>
</dbReference>
<keyword evidence="3" id="KW-0342">GTP-binding</keyword>
<evidence type="ECO:0000256" key="1">
    <source>
        <dbReference type="ARBA" id="ARBA00008535"/>
    </source>
</evidence>
<dbReference type="PANTHER" id="PTHR10903">
    <property type="entry name" value="GTPASE, IMAP FAMILY MEMBER-RELATED"/>
    <property type="match status" value="1"/>
</dbReference>
<name>A0AAN9DMS3_9TELE</name>
<protein>
    <recommendedName>
        <fullName evidence="9">AIG1-type G domain-containing protein</fullName>
    </recommendedName>
</protein>
<dbReference type="InterPro" id="IPR011029">
    <property type="entry name" value="DEATH-like_dom_sf"/>
</dbReference>
<keyword evidence="2" id="KW-0547">Nucleotide-binding</keyword>
<proteinExistence type="inferred from homology"/>
<comment type="caution">
    <text evidence="7">The sequence shown here is derived from an EMBL/GenBank/DDBJ whole genome shotgun (WGS) entry which is preliminary data.</text>
</comment>
<dbReference type="Gene3D" id="1.10.533.10">
    <property type="entry name" value="Death Domain, Fas"/>
    <property type="match status" value="1"/>
</dbReference>
<dbReference type="EMBL" id="JAYKXH010000001">
    <property type="protein sequence ID" value="KAK7177054.1"/>
    <property type="molecule type" value="Genomic_DNA"/>
</dbReference>
<evidence type="ECO:0000256" key="3">
    <source>
        <dbReference type="ARBA" id="ARBA00023134"/>
    </source>
</evidence>
<dbReference type="InterPro" id="IPR006703">
    <property type="entry name" value="G_AIG1"/>
</dbReference>
<evidence type="ECO:0000313" key="8">
    <source>
        <dbReference type="Proteomes" id="UP001364617"/>
    </source>
</evidence>
<dbReference type="InterPro" id="IPR045058">
    <property type="entry name" value="GIMA/IAN/Toc"/>
</dbReference>
<reference evidence="7 8" key="1">
    <citation type="submission" date="2024-02" db="EMBL/GenBank/DDBJ databases">
        <title>Chromosome-level genome assembly of the Eurasian Minnow (Phoxinus phoxinus).</title>
        <authorList>
            <person name="Oriowo T.O."/>
            <person name="Martin S."/>
            <person name="Stange M."/>
            <person name="Chrysostomakis Y."/>
            <person name="Brown T."/>
            <person name="Winkler S."/>
            <person name="Kukowka S."/>
            <person name="Myers E.W."/>
            <person name="Bohne A."/>
        </authorList>
    </citation>
    <scope>NUCLEOTIDE SEQUENCE [LARGE SCALE GENOMIC DNA]</scope>
    <source>
        <strain evidence="7">ZFMK-TIS-60720</strain>
        <tissue evidence="7">Whole Organism</tissue>
    </source>
</reference>
<dbReference type="SUPFAM" id="SSF47986">
    <property type="entry name" value="DEATH domain"/>
    <property type="match status" value="1"/>
</dbReference>
<dbReference type="PROSITE" id="PS51720">
    <property type="entry name" value="G_AIG1"/>
    <property type="match status" value="1"/>
</dbReference>
<dbReference type="AlphaFoldDB" id="A0AAN9DMS3"/>
<keyword evidence="8" id="KW-1185">Reference proteome</keyword>
<dbReference type="Proteomes" id="UP001364617">
    <property type="component" value="Unassembled WGS sequence"/>
</dbReference>
<evidence type="ECO:0000313" key="7">
    <source>
        <dbReference type="EMBL" id="KAK7177054.1"/>
    </source>
</evidence>
<evidence type="ECO:0000259" key="6">
    <source>
        <dbReference type="PROSITE" id="PS51720"/>
    </source>
</evidence>
<dbReference type="InterPro" id="IPR027417">
    <property type="entry name" value="P-loop_NTPase"/>
</dbReference>